<evidence type="ECO:0000256" key="1">
    <source>
        <dbReference type="SAM" id="Coils"/>
    </source>
</evidence>
<protein>
    <submittedName>
        <fullName evidence="3">Uncharacterized protein</fullName>
    </submittedName>
</protein>
<feature type="coiled-coil region" evidence="1">
    <location>
        <begin position="1036"/>
        <end position="1063"/>
    </location>
</feature>
<evidence type="ECO:0000313" key="3">
    <source>
        <dbReference type="EMBL" id="QHS89316.1"/>
    </source>
</evidence>
<reference evidence="3" key="1">
    <citation type="journal article" date="2020" name="Nature">
        <title>Giant virus diversity and host interactions through global metagenomics.</title>
        <authorList>
            <person name="Schulz F."/>
            <person name="Roux S."/>
            <person name="Paez-Espino D."/>
            <person name="Jungbluth S."/>
            <person name="Walsh D.A."/>
            <person name="Denef V.J."/>
            <person name="McMahon K.D."/>
            <person name="Konstantinidis K.T."/>
            <person name="Eloe-Fadrosh E.A."/>
            <person name="Kyrpides N.C."/>
            <person name="Woyke T."/>
        </authorList>
    </citation>
    <scope>NUCLEOTIDE SEQUENCE</scope>
    <source>
        <strain evidence="3">GVMAG-M-3300010158-60</strain>
    </source>
</reference>
<keyword evidence="1" id="KW-0175">Coiled coil</keyword>
<feature type="region of interest" description="Disordered" evidence="2">
    <location>
        <begin position="1573"/>
        <end position="1592"/>
    </location>
</feature>
<sequence>MSEENKEDKNKQPAEAPNAVAEAPNAVAEAPNAVAEAPEEEQGIDLGDRIYIVGGVLDSLRGKIYYLDENLMGILPDGVLHRIERIPIVDGDFDEKLGITNVYVLKKRVSPAFVVQSDFQEGYLAETVKPSGEMGITYKITSINETEDSAVFVDNTGAEKKITFDFTGIPQDEEFVVIRVREPVEEIPDQAPDAPKTVEEEEGLEILDSLEVPEFTEIREIYATQRFYPDVVQRNDMIQDLLSGLTVKQQKNPQKQSEIRKLVELMIHLRNQVTKYNKSGEPSGLTATYYSTLAQLLEKGIVPLSRRVAPVKRVLYLDHSAEGIRKMRRKEQSGDPVTTGYDTLDVQYLQDIIKESNEYYEGQIGGIQSQQLNPDILPNWYLSWEGYFSRYMKSWTAGSNELSKTFGVDAEFFRGTIPDAEVKLGDGLWTTENEKVPVGIEAIKDIHYSLLRGLGSRMGRLREKDAPRVIESAESTPIDNYILFPLRYDRDLGAIRSGKLAVDMDKGMGKPRSMFQILKEQPVTEVPAAGAIISLNSGSLGNITIEDWLRGQPLQTRGFADVMNLLSSFGLNTKELSLDQMEVVIEKLDSYRALVRASIQKNNEDAKAALEAISLENNPLLNPDTVTERIAQLMTEPWFQKAISIFQARFPTYRENDIALFAYLFSQQYDFTLAALSGAPITLQREIRRKSRGDFLERLHQATKLLEKKQDVGEVPRPNPCPHVPSLTAIRKIKDANLRMRALVQFLTKFRGEMKDNWLHCIVCSQHALCNHELLLIQEYLRPKEKDVLHKELLLAFSGGQFQGRYICKNCGQPISDIDYDTSLEFDDEGRPMMGRAQLVDKDAILQDEIEQFLGPAIVKEELVFSTELQIMIYKVTKQLSSRVGIQLTEAGFRKIAARVEADLLKQPNREEYARYQKASKAKGLATLDYDVLRNRVLVLSLGAYLLIEVQTAIPNYMIRYKLPGCRATFSGYPMTTKDQTGGVEYVACGIASINESTSPWNLTGFQKERVEEKRRVAIAKFLMSTLESAIKGSEVQQEITLKKEAMEKVQEIQTEEEGLVEKMPAGFAPPQKMEGGPPVIAEAAGDRERARAWILLANQVAKENASIQVSNPYSEVTCCYHPISSPSEFWDKATLPALVQHRHRLGPKGSHLAVPFKERKQDPLRVVASDSILYRVFLQVCFEGPRKGLPHEPGYDNLCLNCGFQFPNAAPTPEEGKVALDSQNIDTSRDRFQELLDESHNRYSVEKKLPAPPLSGIALLEKVMAIRPTPFDGLQPTLAAAIEALKKMPADRVADEIDIATAYGPLSNLTEEFKQVLALRLGQDNARTIESLVTQNPTALVQSLQTYFLIPFQRLNTGFHIESLRVQKSYDLGKGTVDDLHELLSNHFGSLGEMKIKYKGVSRAKIQMLRKRLAATIPVLQTELRTPLVPGGKIGLPYLIQAMVLGMFAECADPNNAALREVDGEEETLDIQTQGAMQILAICLGRFKAEGLNFTEEEIKSKIARRDEVEKMRIISRFDKMSPEQKAVELTNKRLGLGVWAVGGTSMITAYNPEQYERERIERAEMRAVVPADEVGREEGYGNEQTAADDY</sequence>
<feature type="compositionally biased region" description="Low complexity" evidence="2">
    <location>
        <begin position="13"/>
        <end position="36"/>
    </location>
</feature>
<evidence type="ECO:0000256" key="2">
    <source>
        <dbReference type="SAM" id="MobiDB-lite"/>
    </source>
</evidence>
<organism evidence="3">
    <name type="scientific">viral metagenome</name>
    <dbReference type="NCBI Taxonomy" id="1070528"/>
    <lineage>
        <taxon>unclassified sequences</taxon>
        <taxon>metagenomes</taxon>
        <taxon>organismal metagenomes</taxon>
    </lineage>
</organism>
<name>A0A6C0BB39_9ZZZZ</name>
<dbReference type="EMBL" id="MN739108">
    <property type="protein sequence ID" value="QHS89316.1"/>
    <property type="molecule type" value="Genomic_DNA"/>
</dbReference>
<proteinExistence type="predicted"/>
<feature type="compositionally biased region" description="Basic and acidic residues" evidence="2">
    <location>
        <begin position="1"/>
        <end position="12"/>
    </location>
</feature>
<accession>A0A6C0BB39</accession>
<feature type="region of interest" description="Disordered" evidence="2">
    <location>
        <begin position="1"/>
        <end position="40"/>
    </location>
</feature>